<evidence type="ECO:0000313" key="1">
    <source>
        <dbReference type="EMBL" id="GMA36918.1"/>
    </source>
</evidence>
<reference evidence="2" key="1">
    <citation type="journal article" date="2019" name="Int. J. Syst. Evol. Microbiol.">
        <title>The Global Catalogue of Microorganisms (GCM) 10K type strain sequencing project: providing services to taxonomists for standard genome sequencing and annotation.</title>
        <authorList>
            <consortium name="The Broad Institute Genomics Platform"/>
            <consortium name="The Broad Institute Genome Sequencing Center for Infectious Disease"/>
            <person name="Wu L."/>
            <person name="Ma J."/>
        </authorList>
    </citation>
    <scope>NUCLEOTIDE SEQUENCE [LARGE SCALE GENOMIC DNA]</scope>
    <source>
        <strain evidence="2">NBRC 112299</strain>
    </source>
</reference>
<name>A0ABQ6IJM9_9MICO</name>
<organism evidence="1 2">
    <name type="scientific">Demequina litorisediminis</name>
    <dbReference type="NCBI Taxonomy" id="1849022"/>
    <lineage>
        <taxon>Bacteria</taxon>
        <taxon>Bacillati</taxon>
        <taxon>Actinomycetota</taxon>
        <taxon>Actinomycetes</taxon>
        <taxon>Micrococcales</taxon>
        <taxon>Demequinaceae</taxon>
        <taxon>Demequina</taxon>
    </lineage>
</organism>
<gene>
    <name evidence="1" type="ORF">GCM10025876_31220</name>
</gene>
<dbReference type="RefSeq" id="WP_348523641.1">
    <property type="nucleotide sequence ID" value="NZ_BSUN01000001.1"/>
</dbReference>
<dbReference type="Proteomes" id="UP001157125">
    <property type="component" value="Unassembled WGS sequence"/>
</dbReference>
<sequence>MPANMLASTDWAARPATIDAIPADARTDAPIARTESKVSKAAPMATTTISAIARRRMIWVCVWSLRARRLSRMSMGLRASARSAVNCTRPMRSHASAPIAAMDTRRDKAGSQSLSAAAVCTPIHSPRSRNSSQNGLRTRAMMSAAQALRRATMRTMISTATATMTATITAVPAVRPWCHQFSNMVLPRKVDAG</sequence>
<accession>A0ABQ6IJM9</accession>
<proteinExistence type="predicted"/>
<evidence type="ECO:0000313" key="2">
    <source>
        <dbReference type="Proteomes" id="UP001157125"/>
    </source>
</evidence>
<keyword evidence="2" id="KW-1185">Reference proteome</keyword>
<dbReference type="EMBL" id="BSUN01000001">
    <property type="protein sequence ID" value="GMA36918.1"/>
    <property type="molecule type" value="Genomic_DNA"/>
</dbReference>
<comment type="caution">
    <text evidence="1">The sequence shown here is derived from an EMBL/GenBank/DDBJ whole genome shotgun (WGS) entry which is preliminary data.</text>
</comment>
<protein>
    <submittedName>
        <fullName evidence="1">Uncharacterized protein</fullName>
    </submittedName>
</protein>